<sequence>MLKFVASQYAGLTILMPRAVALINDWPSDRALQEERLSALTLTVEGFGTFLRDLPVSDSLRFDLDRIQEDIAKFQGDGWTSQGTRLKTRLEDFQTHLLIELQSPLFLMVSKERREFYEQNEPPFGEEAAGRFAAASTDTMAAARCIALEEWTACVFHLMRVLEYGLRAFATELSIPMAATLELESWKKVLDQIDAEIRKLEALPRSAEKAELTHAYSEMASHFRYFKDAWRNHVMHARSTYDERQALEIYQNVRSFMGEIADRLAAAA</sequence>
<accession>A0A1F6CT67</accession>
<comment type="caution">
    <text evidence="1">The sequence shown here is derived from an EMBL/GenBank/DDBJ whole genome shotgun (WGS) entry which is preliminary data.</text>
</comment>
<name>A0A1F6CT67_HANXR</name>
<protein>
    <submittedName>
        <fullName evidence="1">Uncharacterized protein</fullName>
    </submittedName>
</protein>
<dbReference type="Proteomes" id="UP000178606">
    <property type="component" value="Unassembled WGS sequence"/>
</dbReference>
<dbReference type="AlphaFoldDB" id="A0A1F6CT67"/>
<evidence type="ECO:0000313" key="2">
    <source>
        <dbReference type="Proteomes" id="UP000178606"/>
    </source>
</evidence>
<dbReference type="EMBL" id="MFKF01000158">
    <property type="protein sequence ID" value="OGG52082.1"/>
    <property type="molecule type" value="Genomic_DNA"/>
</dbReference>
<reference evidence="1 2" key="1">
    <citation type="journal article" date="2016" name="Nat. Commun.">
        <title>Thousands of microbial genomes shed light on interconnected biogeochemical processes in an aquifer system.</title>
        <authorList>
            <person name="Anantharaman K."/>
            <person name="Brown C.T."/>
            <person name="Hug L.A."/>
            <person name="Sharon I."/>
            <person name="Castelle C.J."/>
            <person name="Probst A.J."/>
            <person name="Thomas B.C."/>
            <person name="Singh A."/>
            <person name="Wilkins M.J."/>
            <person name="Karaoz U."/>
            <person name="Brodie E.L."/>
            <person name="Williams K.H."/>
            <person name="Hubbard S.S."/>
            <person name="Banfield J.F."/>
        </authorList>
    </citation>
    <scope>NUCLEOTIDE SEQUENCE [LARGE SCALE GENOMIC DNA]</scope>
    <source>
        <strain evidence="2">RIFCSPLOWO2_12_FULL_64_10</strain>
    </source>
</reference>
<organism evidence="1 2">
    <name type="scientific">Handelsmanbacteria sp. (strain RIFCSPLOWO2_12_FULL_64_10)</name>
    <dbReference type="NCBI Taxonomy" id="1817868"/>
    <lineage>
        <taxon>Bacteria</taxon>
        <taxon>Candidatus Handelsmaniibacteriota</taxon>
    </lineage>
</organism>
<proteinExistence type="predicted"/>
<evidence type="ECO:0000313" key="1">
    <source>
        <dbReference type="EMBL" id="OGG52082.1"/>
    </source>
</evidence>
<gene>
    <name evidence="1" type="ORF">A3F84_25875</name>
</gene>